<keyword evidence="1" id="KW-0449">Lipoprotein</keyword>
<dbReference type="AlphaFoldDB" id="I7JR19"/>
<gene>
    <name evidence="1" type="ORF">KUM_0345</name>
</gene>
<dbReference type="PROSITE" id="PS51257">
    <property type="entry name" value="PROKAR_LIPOPROTEIN"/>
    <property type="match status" value="1"/>
</dbReference>
<dbReference type="BioCyc" id="TASI1091495:G13GE-345-MONOMER"/>
<proteinExistence type="predicted"/>
<organism evidence="1">
    <name type="scientific">Taylorella asinigenitalis 14/45</name>
    <dbReference type="NCBI Taxonomy" id="1091495"/>
    <lineage>
        <taxon>Bacteria</taxon>
        <taxon>Pseudomonadati</taxon>
        <taxon>Pseudomonadota</taxon>
        <taxon>Betaproteobacteria</taxon>
        <taxon>Burkholderiales</taxon>
        <taxon>Alcaligenaceae</taxon>
        <taxon>Taylorella</taxon>
    </lineage>
</organism>
<name>I7JR19_9BURK</name>
<dbReference type="EMBL" id="HE681424">
    <property type="protein sequence ID" value="CCG19145.1"/>
    <property type="molecule type" value="Genomic_DNA"/>
</dbReference>
<evidence type="ECO:0000313" key="1">
    <source>
        <dbReference type="EMBL" id="CCG19145.1"/>
    </source>
</evidence>
<dbReference type="RefSeq" id="WP_015551287.1">
    <property type="nucleotide sequence ID" value="NC_021033.1"/>
</dbReference>
<accession>I7JR19</accession>
<dbReference type="HOGENOM" id="CLU_090266_1_0_4"/>
<dbReference type="KEGG" id="tat:KUM_0345"/>
<protein>
    <submittedName>
        <fullName evidence="1">Putative lipoprotein</fullName>
    </submittedName>
</protein>
<sequence length="182" mass="20169">MNLKLISSLIATVALTACTTFRDIPPNSNITEVNKILGNPQHSCPISSDGSQYYLWGSASAGDVVGAQVNASGTVGPFTEVHTEKSFARLDTGTWTQQDVLCSFGHPYEIERLGFGEKRALIWTYRYEKDGTWPALMHVYFGGDETKVTHRHSGPDPMYEPDWGWPYPFWGFGVGFGFGFGF</sequence>
<reference evidence="1" key="1">
    <citation type="journal article" date="2012" name="Vet. Microbiol.">
        <title>Comparative genomic analyses of the Taylorellae.</title>
        <authorList>
            <person name="Hauser H."/>
            <person name="Richter D.C."/>
            <person name="van Tonder A."/>
            <person name="Clark L."/>
            <person name="Preston A."/>
        </authorList>
    </citation>
    <scope>NUCLEOTIDE SEQUENCE</scope>
    <source>
        <strain evidence="1">14/45</strain>
    </source>
</reference>